<name>A0A182E0A1_ONCOC</name>
<dbReference type="WBParaSite" id="nOo.2.0.1.t01374-RA">
    <property type="protein sequence ID" value="nOo.2.0.1.t01374-RA"/>
    <property type="gene ID" value="nOo.2.0.1.g01374"/>
</dbReference>
<gene>
    <name evidence="1" type="ORF">NOO_LOCUS1374</name>
</gene>
<evidence type="ECO:0000313" key="2">
    <source>
        <dbReference type="Proteomes" id="UP000271087"/>
    </source>
</evidence>
<organism evidence="3">
    <name type="scientific">Onchocerca ochengi</name>
    <name type="common">Filarial nematode worm</name>
    <dbReference type="NCBI Taxonomy" id="42157"/>
    <lineage>
        <taxon>Eukaryota</taxon>
        <taxon>Metazoa</taxon>
        <taxon>Ecdysozoa</taxon>
        <taxon>Nematoda</taxon>
        <taxon>Chromadorea</taxon>
        <taxon>Rhabditida</taxon>
        <taxon>Spirurina</taxon>
        <taxon>Spiruromorpha</taxon>
        <taxon>Filarioidea</taxon>
        <taxon>Onchocercidae</taxon>
        <taxon>Onchocerca</taxon>
    </lineage>
</organism>
<reference evidence="3" key="1">
    <citation type="submission" date="2016-06" db="UniProtKB">
        <authorList>
            <consortium name="WormBaseParasite"/>
        </authorList>
    </citation>
    <scope>IDENTIFICATION</scope>
</reference>
<dbReference type="EMBL" id="UYRW01000170">
    <property type="protein sequence ID" value="VDK64029.1"/>
    <property type="molecule type" value="Genomic_DNA"/>
</dbReference>
<protein>
    <submittedName>
        <fullName evidence="3">Peptidase S1 domain-containing protein</fullName>
    </submittedName>
</protein>
<dbReference type="Proteomes" id="UP000271087">
    <property type="component" value="Unassembled WGS sequence"/>
</dbReference>
<sequence>MLIHIIPNIVMGHFRPGKDLSYKRCKADTSIGNRAVDNSGQWCVGVVVSIVHCGWAVLNAKWASDKLMVRRPQGQD</sequence>
<keyword evidence="2" id="KW-1185">Reference proteome</keyword>
<dbReference type="AlphaFoldDB" id="A0A182E0A1"/>
<proteinExistence type="predicted"/>
<evidence type="ECO:0000313" key="1">
    <source>
        <dbReference type="EMBL" id="VDK64029.1"/>
    </source>
</evidence>
<reference evidence="1 2" key="2">
    <citation type="submission" date="2018-08" db="EMBL/GenBank/DDBJ databases">
        <authorList>
            <person name="Laetsch R D."/>
            <person name="Stevens L."/>
            <person name="Kumar S."/>
            <person name="Blaxter L. M."/>
        </authorList>
    </citation>
    <scope>NUCLEOTIDE SEQUENCE [LARGE SCALE GENOMIC DNA]</scope>
</reference>
<evidence type="ECO:0000313" key="3">
    <source>
        <dbReference type="WBParaSite" id="nOo.2.0.1.t01374-RA"/>
    </source>
</evidence>
<accession>A0A182E0A1</accession>